<evidence type="ECO:0000259" key="2">
    <source>
        <dbReference type="Pfam" id="PF14529"/>
    </source>
</evidence>
<comment type="caution">
    <text evidence="3">The sequence shown here is derived from an EMBL/GenBank/DDBJ whole genome shotgun (WGS) entry which is preliminary data.</text>
</comment>
<feature type="non-terminal residue" evidence="3">
    <location>
        <position position="867"/>
    </location>
</feature>
<evidence type="ECO:0000313" key="4">
    <source>
        <dbReference type="Proteomes" id="UP000237438"/>
    </source>
</evidence>
<accession>A0A2S4PKS5</accession>
<sequence length="867" mass="96669">MDISQETQAPSTERSHQPPPIPHIPPIPISLSPFTSPSPPLYLDPPTETTDCRKILKPTAPSKRPVTERPTPNSSNKQKIGNAFLPKELAEIFAIRQRRERAWHARLMICTTAISSIDSSFASFKDEIEKEEVEAFKAHIQVAIANFVAVDNSPTPPKIPTHSRPNKGSRYGPGKEKGTLKEVATATSRNMKSLASLGGSIQGITKLPIIPQINEDTWATVTRNGKKKARVRLNNKTQVATVSKLSQYAPNKEKPPTAPSDNRLFLRLTQEHEWRKLSPAGIRFALSPCSKEAREAILKAGNGFFLTGVKLEPATNWVPIIIPTVPSFIRMEQGKVEVSSSMLADEIERVCSMRPSHVKLYGRNKTQALHRTWIAYFSKAPRGRFRLFDESGIVRPFKKQQPIEFCKRCNGHHPSKNCSRAPSCGNCGSTNHSEDLCMAATKCRNCGDPHRSESRKFLARPTRAGAPTKEQVKIYRQAGEREYQAVLRAKAAEESAASAENSKTELINSQDSEVDIEIDNIPASPVVNSAGENIRPRAATYVRKDPKRITSVQKHPPSPTGDYCWVEVNDIMFLNVYKAPHNPTAVQPLIRWTPTSKSIAIGDFNSVYWAWQPSASSYYGQGEEIEKWAEEHNLTCLIVGEPTHRAGNTLDLAFTNIIETMAWVSTEECMTSDHLPICAFVPNHKVPAANSPTLDGKLRVSKANLPQFSRVVTQWLPTLRIMSTIEEVDKFAQDISWALENALKAVAEEVLLGGTTECKSAHLEYRETTEISERNEKAKTFRATVASTKREHWKSRVEGMGSSRDVYKLMRWVAPRNTSITPPLRHDGRFISDQAERAQVLRESLLAQLSASDDLLPCTLTGRAYPM</sequence>
<feature type="compositionally biased region" description="Polar residues" evidence="1">
    <location>
        <begin position="70"/>
        <end position="79"/>
    </location>
</feature>
<gene>
    <name evidence="3" type="ORF">EPUL_004536</name>
</gene>
<dbReference type="InterPro" id="IPR005135">
    <property type="entry name" value="Endo/exonuclease/phosphatase"/>
</dbReference>
<proteinExistence type="predicted"/>
<feature type="region of interest" description="Disordered" evidence="1">
    <location>
        <begin position="1"/>
        <end position="79"/>
    </location>
</feature>
<evidence type="ECO:0000256" key="1">
    <source>
        <dbReference type="SAM" id="MobiDB-lite"/>
    </source>
</evidence>
<dbReference type="EMBL" id="PEDP01002482">
    <property type="protein sequence ID" value="POS82638.1"/>
    <property type="molecule type" value="Genomic_DNA"/>
</dbReference>
<dbReference type="InterPro" id="IPR036691">
    <property type="entry name" value="Endo/exonu/phosph_ase_sf"/>
</dbReference>
<feature type="compositionally biased region" description="Polar residues" evidence="1">
    <location>
        <begin position="1"/>
        <end position="12"/>
    </location>
</feature>
<organism evidence="3 4">
    <name type="scientific">Erysiphe pulchra</name>
    <dbReference type="NCBI Taxonomy" id="225359"/>
    <lineage>
        <taxon>Eukaryota</taxon>
        <taxon>Fungi</taxon>
        <taxon>Dikarya</taxon>
        <taxon>Ascomycota</taxon>
        <taxon>Pezizomycotina</taxon>
        <taxon>Leotiomycetes</taxon>
        <taxon>Erysiphales</taxon>
        <taxon>Erysiphaceae</taxon>
        <taxon>Erysiphe</taxon>
    </lineage>
</organism>
<reference evidence="3 4" key="1">
    <citation type="submission" date="2017-10" db="EMBL/GenBank/DDBJ databases">
        <title>Development of genomic resources for the powdery mildew, Erysiphe pulchra.</title>
        <authorList>
            <person name="Wadl P.A."/>
            <person name="Mack B.M."/>
            <person name="Moore G."/>
            <person name="Beltz S.B."/>
        </authorList>
    </citation>
    <scope>NUCLEOTIDE SEQUENCE [LARGE SCALE GENOMIC DNA]</scope>
    <source>
        <strain evidence="3">Cflorida</strain>
    </source>
</reference>
<keyword evidence="4" id="KW-1185">Reference proteome</keyword>
<dbReference type="Gene3D" id="3.60.10.10">
    <property type="entry name" value="Endonuclease/exonuclease/phosphatase"/>
    <property type="match status" value="1"/>
</dbReference>
<dbReference type="Pfam" id="PF14529">
    <property type="entry name" value="Exo_endo_phos_2"/>
    <property type="match status" value="1"/>
</dbReference>
<feature type="domain" description="Endonuclease/exonuclease/phosphatase" evidence="2">
    <location>
        <begin position="572"/>
        <end position="678"/>
    </location>
</feature>
<protein>
    <recommendedName>
        <fullName evidence="2">Endonuclease/exonuclease/phosphatase domain-containing protein</fullName>
    </recommendedName>
</protein>
<evidence type="ECO:0000313" key="3">
    <source>
        <dbReference type="EMBL" id="POS82638.1"/>
    </source>
</evidence>
<feature type="region of interest" description="Disordered" evidence="1">
    <location>
        <begin position="154"/>
        <end position="179"/>
    </location>
</feature>
<dbReference type="GO" id="GO:0003824">
    <property type="term" value="F:catalytic activity"/>
    <property type="evidence" value="ECO:0007669"/>
    <property type="project" value="InterPro"/>
</dbReference>
<dbReference type="OrthoDB" id="4869984at2759"/>
<dbReference type="Proteomes" id="UP000237438">
    <property type="component" value="Unassembled WGS sequence"/>
</dbReference>
<feature type="compositionally biased region" description="Pro residues" evidence="1">
    <location>
        <begin position="17"/>
        <end position="28"/>
    </location>
</feature>
<dbReference type="AlphaFoldDB" id="A0A2S4PKS5"/>
<dbReference type="SUPFAM" id="SSF56219">
    <property type="entry name" value="DNase I-like"/>
    <property type="match status" value="1"/>
</dbReference>
<name>A0A2S4PKS5_9PEZI</name>
<dbReference type="STRING" id="225359.A0A2S4PKS5"/>